<sequence>MKSLNARGIVGYIWHWFYLTLGPSVGENIFRFIYVLNSQCCTYDDGEKEQRAMDIARERSSTGKFPKKNQIIRPCATNSNVLYFFEYV</sequence>
<comment type="caution">
    <text evidence="1">The sequence shown here is derived from an EMBL/GenBank/DDBJ whole genome shotgun (WGS) entry which is preliminary data.</text>
</comment>
<protein>
    <submittedName>
        <fullName evidence="1">Uncharacterized protein</fullName>
    </submittedName>
</protein>
<accession>A0ACB9F437</accession>
<reference evidence="1 2" key="2">
    <citation type="journal article" date="2022" name="Mol. Ecol. Resour.">
        <title>The genomes of chicory, endive, great burdock and yacon provide insights into Asteraceae paleo-polyploidization history and plant inulin production.</title>
        <authorList>
            <person name="Fan W."/>
            <person name="Wang S."/>
            <person name="Wang H."/>
            <person name="Wang A."/>
            <person name="Jiang F."/>
            <person name="Liu H."/>
            <person name="Zhao H."/>
            <person name="Xu D."/>
            <person name="Zhang Y."/>
        </authorList>
    </citation>
    <scope>NUCLEOTIDE SEQUENCE [LARGE SCALE GENOMIC DNA]</scope>
    <source>
        <strain evidence="2">cv. Punajuju</strain>
        <tissue evidence="1">Leaves</tissue>
    </source>
</reference>
<evidence type="ECO:0000313" key="2">
    <source>
        <dbReference type="Proteomes" id="UP001055811"/>
    </source>
</evidence>
<dbReference type="Proteomes" id="UP001055811">
    <property type="component" value="Linkage Group LG03"/>
</dbReference>
<dbReference type="EMBL" id="CM042011">
    <property type="protein sequence ID" value="KAI3765665.1"/>
    <property type="molecule type" value="Genomic_DNA"/>
</dbReference>
<proteinExistence type="predicted"/>
<name>A0ACB9F437_CICIN</name>
<reference evidence="2" key="1">
    <citation type="journal article" date="2022" name="Mol. Ecol. Resour.">
        <title>The genomes of chicory, endive, great burdock and yacon provide insights into Asteraceae palaeo-polyploidization history and plant inulin production.</title>
        <authorList>
            <person name="Fan W."/>
            <person name="Wang S."/>
            <person name="Wang H."/>
            <person name="Wang A."/>
            <person name="Jiang F."/>
            <person name="Liu H."/>
            <person name="Zhao H."/>
            <person name="Xu D."/>
            <person name="Zhang Y."/>
        </authorList>
    </citation>
    <scope>NUCLEOTIDE SEQUENCE [LARGE SCALE GENOMIC DNA]</scope>
    <source>
        <strain evidence="2">cv. Punajuju</strain>
    </source>
</reference>
<gene>
    <name evidence="1" type="ORF">L2E82_15707</name>
</gene>
<evidence type="ECO:0000313" key="1">
    <source>
        <dbReference type="EMBL" id="KAI3765665.1"/>
    </source>
</evidence>
<keyword evidence="2" id="KW-1185">Reference proteome</keyword>
<organism evidence="1 2">
    <name type="scientific">Cichorium intybus</name>
    <name type="common">Chicory</name>
    <dbReference type="NCBI Taxonomy" id="13427"/>
    <lineage>
        <taxon>Eukaryota</taxon>
        <taxon>Viridiplantae</taxon>
        <taxon>Streptophyta</taxon>
        <taxon>Embryophyta</taxon>
        <taxon>Tracheophyta</taxon>
        <taxon>Spermatophyta</taxon>
        <taxon>Magnoliopsida</taxon>
        <taxon>eudicotyledons</taxon>
        <taxon>Gunneridae</taxon>
        <taxon>Pentapetalae</taxon>
        <taxon>asterids</taxon>
        <taxon>campanulids</taxon>
        <taxon>Asterales</taxon>
        <taxon>Asteraceae</taxon>
        <taxon>Cichorioideae</taxon>
        <taxon>Cichorieae</taxon>
        <taxon>Cichoriinae</taxon>
        <taxon>Cichorium</taxon>
    </lineage>
</organism>